<evidence type="ECO:0000313" key="4">
    <source>
        <dbReference type="Proteomes" id="UP000178114"/>
    </source>
</evidence>
<keyword evidence="1" id="KW-0812">Transmembrane</keyword>
<dbReference type="EMBL" id="MFID01000023">
    <property type="protein sequence ID" value="OGF80925.1"/>
    <property type="molecule type" value="Genomic_DNA"/>
</dbReference>
<evidence type="ECO:0000256" key="1">
    <source>
        <dbReference type="SAM" id="Phobius"/>
    </source>
</evidence>
<keyword evidence="1" id="KW-0472">Membrane</keyword>
<dbReference type="STRING" id="1798351.A2930_04285"/>
<feature type="transmembrane region" description="Helical" evidence="1">
    <location>
        <begin position="21"/>
        <end position="45"/>
    </location>
</feature>
<proteinExistence type="predicted"/>
<organism evidence="3 4">
    <name type="scientific">Candidatus Giovannonibacteria bacterium RIFCSPLOWO2_01_FULL_45_34</name>
    <dbReference type="NCBI Taxonomy" id="1798351"/>
    <lineage>
        <taxon>Bacteria</taxon>
        <taxon>Candidatus Giovannoniibacteriota</taxon>
    </lineage>
</organism>
<dbReference type="PANTHER" id="PTHR37938:SF1">
    <property type="entry name" value="BLL0215 PROTEIN"/>
    <property type="match status" value="1"/>
</dbReference>
<dbReference type="AlphaFoldDB" id="A0A1F5WZ29"/>
<dbReference type="InterPro" id="IPR005182">
    <property type="entry name" value="YdbS-like_PH"/>
</dbReference>
<accession>A0A1F5WZ29</accession>
<dbReference type="PANTHER" id="PTHR37938">
    <property type="entry name" value="BLL0215 PROTEIN"/>
    <property type="match status" value="1"/>
</dbReference>
<sequence>MIHLNQNEKILMVLHRHWIVIVSRFLAGAFLALLPLIVVPGILALDSMQKVVQLDNAGAAILFFQVIYLMIISLFLFMFWVDYYLDMWVITSERIIDIEQKGLFRREISEFMLDKVQDITVEIPDIMATLLKYGNINIQTAGEKSFTIKQIPKIYEAKNLILDYSSGNRKKNNNVGA</sequence>
<comment type="caution">
    <text evidence="3">The sequence shown here is derived from an EMBL/GenBank/DDBJ whole genome shotgun (WGS) entry which is preliminary data.</text>
</comment>
<dbReference type="Proteomes" id="UP000178114">
    <property type="component" value="Unassembled WGS sequence"/>
</dbReference>
<evidence type="ECO:0000313" key="3">
    <source>
        <dbReference type="EMBL" id="OGF80925.1"/>
    </source>
</evidence>
<dbReference type="Pfam" id="PF03703">
    <property type="entry name" value="bPH_2"/>
    <property type="match status" value="1"/>
</dbReference>
<feature type="domain" description="YdbS-like PH" evidence="2">
    <location>
        <begin position="88"/>
        <end position="153"/>
    </location>
</feature>
<feature type="transmembrane region" description="Helical" evidence="1">
    <location>
        <begin position="57"/>
        <end position="81"/>
    </location>
</feature>
<name>A0A1F5WZ29_9BACT</name>
<evidence type="ECO:0000259" key="2">
    <source>
        <dbReference type="Pfam" id="PF03703"/>
    </source>
</evidence>
<gene>
    <name evidence="3" type="ORF">A2930_04285</name>
</gene>
<protein>
    <recommendedName>
        <fullName evidence="2">YdbS-like PH domain-containing protein</fullName>
    </recommendedName>
</protein>
<keyword evidence="1" id="KW-1133">Transmembrane helix</keyword>
<reference evidence="3 4" key="1">
    <citation type="journal article" date="2016" name="Nat. Commun.">
        <title>Thousands of microbial genomes shed light on interconnected biogeochemical processes in an aquifer system.</title>
        <authorList>
            <person name="Anantharaman K."/>
            <person name="Brown C.T."/>
            <person name="Hug L.A."/>
            <person name="Sharon I."/>
            <person name="Castelle C.J."/>
            <person name="Probst A.J."/>
            <person name="Thomas B.C."/>
            <person name="Singh A."/>
            <person name="Wilkins M.J."/>
            <person name="Karaoz U."/>
            <person name="Brodie E.L."/>
            <person name="Williams K.H."/>
            <person name="Hubbard S.S."/>
            <person name="Banfield J.F."/>
        </authorList>
    </citation>
    <scope>NUCLEOTIDE SEQUENCE [LARGE SCALE GENOMIC DNA]</scope>
</reference>